<organism evidence="1 2">
    <name type="scientific">Campylobacter californiensis</name>
    <dbReference type="NCBI Taxonomy" id="1032243"/>
    <lineage>
        <taxon>Bacteria</taxon>
        <taxon>Pseudomonadati</taxon>
        <taxon>Campylobacterota</taxon>
        <taxon>Epsilonproteobacteria</taxon>
        <taxon>Campylobacterales</taxon>
        <taxon>Campylobacteraceae</taxon>
        <taxon>Campylobacter</taxon>
    </lineage>
</organism>
<dbReference type="SUPFAM" id="SSF46689">
    <property type="entry name" value="Homeodomain-like"/>
    <property type="match status" value="1"/>
</dbReference>
<name>A0ABD4JJE9_9BACT</name>
<sequence length="92" mass="10451">MLSNFDLFVEFYQKVKDSEDIAEVLKEYGGSSIYVPSYKSTYRNADILDEYEQSIKDGKSSTAAIREIAAKHNLSYNSVSAIIRELKEPALF</sequence>
<dbReference type="InterPro" id="IPR009057">
    <property type="entry name" value="Homeodomain-like_sf"/>
</dbReference>
<dbReference type="RefSeq" id="WP_336613671.1">
    <property type="nucleotide sequence ID" value="NZ_JADBHS010000009.1"/>
</dbReference>
<evidence type="ECO:0000313" key="2">
    <source>
        <dbReference type="Proteomes" id="UP001318760"/>
    </source>
</evidence>
<comment type="caution">
    <text evidence="1">The sequence shown here is derived from an EMBL/GenBank/DDBJ whole genome shotgun (WGS) entry which is preliminary data.</text>
</comment>
<evidence type="ECO:0000313" key="1">
    <source>
        <dbReference type="EMBL" id="MBE2986636.1"/>
    </source>
</evidence>
<dbReference type="EMBL" id="JADBHS010000009">
    <property type="protein sequence ID" value="MBE2986636.1"/>
    <property type="molecule type" value="Genomic_DNA"/>
</dbReference>
<reference evidence="1 2" key="1">
    <citation type="submission" date="2020-10" db="EMBL/GenBank/DDBJ databases">
        <title>Campylobacter californiensis sp. nov. isolated from cattle and feral swine in California.</title>
        <authorList>
            <person name="Miller W.G."/>
        </authorList>
    </citation>
    <scope>NUCLEOTIDE SEQUENCE [LARGE SCALE GENOMIC DNA]</scope>
    <source>
        <strain evidence="1 2">RM12919</strain>
    </source>
</reference>
<accession>A0ABD4JJE9</accession>
<dbReference type="GO" id="GO:0003677">
    <property type="term" value="F:DNA binding"/>
    <property type="evidence" value="ECO:0007669"/>
    <property type="project" value="UniProtKB-KW"/>
</dbReference>
<keyword evidence="1" id="KW-0238">DNA-binding</keyword>
<proteinExistence type="predicted"/>
<gene>
    <name evidence="1" type="ORF">CCAL12919_05750</name>
</gene>
<dbReference type="Proteomes" id="UP001318760">
    <property type="component" value="Unassembled WGS sequence"/>
</dbReference>
<dbReference type="AlphaFoldDB" id="A0ABD4JJE9"/>
<protein>
    <submittedName>
        <fullName evidence="1">DNA-binding protein</fullName>
    </submittedName>
</protein>